<comment type="caution">
    <text evidence="2">The sequence shown here is derived from an EMBL/GenBank/DDBJ whole genome shotgun (WGS) entry which is preliminary data.</text>
</comment>
<proteinExistence type="predicted"/>
<dbReference type="InterPro" id="IPR053162">
    <property type="entry name" value="DnaD"/>
</dbReference>
<evidence type="ECO:0000313" key="3">
    <source>
        <dbReference type="Proteomes" id="UP001527090"/>
    </source>
</evidence>
<evidence type="ECO:0000259" key="1">
    <source>
        <dbReference type="Pfam" id="PF09681"/>
    </source>
</evidence>
<protein>
    <submittedName>
        <fullName evidence="2">Phage replisome organizer N-terminal domain-containing protein</fullName>
    </submittedName>
</protein>
<dbReference type="PANTHER" id="PTHR37293">
    <property type="entry name" value="PHAGE REPLICATION PROTEIN-RELATED"/>
    <property type="match status" value="1"/>
</dbReference>
<accession>A0ABT4E7U7</accession>
<reference evidence="2 3" key="1">
    <citation type="submission" date="2022-05" db="EMBL/GenBank/DDBJ databases">
        <title>Genome Sequencing of Bee-Associated Microbes.</title>
        <authorList>
            <person name="Dunlap C."/>
        </authorList>
    </citation>
    <scope>NUCLEOTIDE SEQUENCE [LARGE SCALE GENOMIC DNA]</scope>
    <source>
        <strain evidence="2 3">NRRL NRS-750</strain>
    </source>
</reference>
<dbReference type="NCBIfam" id="TIGR01714">
    <property type="entry name" value="phage_rep_org_N"/>
    <property type="match status" value="1"/>
</dbReference>
<evidence type="ECO:0000313" key="2">
    <source>
        <dbReference type="EMBL" id="MCY9529145.1"/>
    </source>
</evidence>
<feature type="domain" description="Phage replisome organiser N-terminal" evidence="1">
    <location>
        <begin position="6"/>
        <end position="126"/>
    </location>
</feature>
<sequence>MSEIKWIKLSVGLFDNKKIEVIETLPEADTLIVIWLKLLTMAGRSNAGGSIMLTDTIPYTEDQLISLMNRPITTVRAAFNLFKQYGMIEIWEDGRVYLSSWEKHQNVDGMERIRELDRNRKRKQREKQRALLLQENGNSHVTVTGQVAESSVTIRDSHATDIDIDIDIEKDIKHIVDSDECNNAFEQFWSLYPSKTGKKPALKKWVSLWKDNQIDMQTVIEGTKRYIKYVEHRRSTGFQLQYKNGSTFVSQECWNDEYQIPEVDHGTTGESAEGAYPGIDFGF</sequence>
<dbReference type="PANTHER" id="PTHR37293:SF7">
    <property type="entry name" value="HYPOTHETICAL PHAGE PROTEIN"/>
    <property type="match status" value="1"/>
</dbReference>
<dbReference type="EMBL" id="JAMDLY010000008">
    <property type="protein sequence ID" value="MCY9529145.1"/>
    <property type="molecule type" value="Genomic_DNA"/>
</dbReference>
<organism evidence="2 3">
    <name type="scientific">Paenibacillus alvei</name>
    <name type="common">Bacillus alvei</name>
    <dbReference type="NCBI Taxonomy" id="44250"/>
    <lineage>
        <taxon>Bacteria</taxon>
        <taxon>Bacillati</taxon>
        <taxon>Bacillota</taxon>
        <taxon>Bacilli</taxon>
        <taxon>Bacillales</taxon>
        <taxon>Paenibacillaceae</taxon>
        <taxon>Paenibacillus</taxon>
    </lineage>
</organism>
<gene>
    <name evidence="2" type="ORF">M5X04_07320</name>
</gene>
<name>A0ABT4E7U7_PAEAL</name>
<dbReference type="InterPro" id="IPR010056">
    <property type="entry name" value="Phage_rep_org__N"/>
</dbReference>
<keyword evidence="3" id="KW-1185">Reference proteome</keyword>
<dbReference type="RefSeq" id="WP_268631871.1">
    <property type="nucleotide sequence ID" value="NZ_JAMDLY010000008.1"/>
</dbReference>
<dbReference type="Pfam" id="PF09681">
    <property type="entry name" value="Phage_rep_org_N"/>
    <property type="match status" value="1"/>
</dbReference>
<dbReference type="Proteomes" id="UP001527090">
    <property type="component" value="Unassembled WGS sequence"/>
</dbReference>